<feature type="region of interest" description="Disordered" evidence="1">
    <location>
        <begin position="18"/>
        <end position="73"/>
    </location>
</feature>
<accession>A0A7J7X5K0</accession>
<gene>
    <name evidence="2" type="ORF">mRhiFer1_010206</name>
</gene>
<feature type="compositionally biased region" description="Polar residues" evidence="1">
    <location>
        <begin position="41"/>
        <end position="54"/>
    </location>
</feature>
<protein>
    <submittedName>
        <fullName evidence="2">Uncharacterized protein</fullName>
    </submittedName>
</protein>
<proteinExistence type="predicted"/>
<evidence type="ECO:0000256" key="1">
    <source>
        <dbReference type="SAM" id="MobiDB-lite"/>
    </source>
</evidence>
<evidence type="ECO:0000313" key="3">
    <source>
        <dbReference type="Proteomes" id="UP000585614"/>
    </source>
</evidence>
<reference evidence="2 3" key="1">
    <citation type="journal article" date="2020" name="Nature">
        <title>Six reference-quality genomes reveal evolution of bat adaptations.</title>
        <authorList>
            <person name="Jebb D."/>
            <person name="Huang Z."/>
            <person name="Pippel M."/>
            <person name="Hughes G.M."/>
            <person name="Lavrichenko K."/>
            <person name="Devanna P."/>
            <person name="Winkler S."/>
            <person name="Jermiin L.S."/>
            <person name="Skirmuntt E.C."/>
            <person name="Katzourakis A."/>
            <person name="Burkitt-Gray L."/>
            <person name="Ray D.A."/>
            <person name="Sullivan K.A.M."/>
            <person name="Roscito J.G."/>
            <person name="Kirilenko B.M."/>
            <person name="Davalos L.M."/>
            <person name="Corthals A.P."/>
            <person name="Power M.L."/>
            <person name="Jones G."/>
            <person name="Ransome R.D."/>
            <person name="Dechmann D.K.N."/>
            <person name="Locatelli A.G."/>
            <person name="Puechmaille S.J."/>
            <person name="Fedrigo O."/>
            <person name="Jarvis E.D."/>
            <person name="Hiller M."/>
            <person name="Vernes S.C."/>
            <person name="Myers E.W."/>
            <person name="Teeling E.C."/>
        </authorList>
    </citation>
    <scope>NUCLEOTIDE SEQUENCE [LARGE SCALE GENOMIC DNA]</scope>
    <source>
        <strain evidence="2">MRhiFer1</strain>
        <tissue evidence="2">Lung</tissue>
    </source>
</reference>
<sequence>MSARAGYAVAACPLELRRRGPGKALSPQARPSSGPRGQWGGNQTRCAPFTSSWASLGSSPGGRGGGPPATSILGVQLHSAGPQARDLHPVGAAAAQMVPEGRKGIHPAGCRLPVCDTHYRNDCVFSLITHYFYAERRLNEGKKKKQQQ</sequence>
<dbReference type="Proteomes" id="UP000585614">
    <property type="component" value="Unassembled WGS sequence"/>
</dbReference>
<comment type="caution">
    <text evidence="2">The sequence shown here is derived from an EMBL/GenBank/DDBJ whole genome shotgun (WGS) entry which is preliminary data.</text>
</comment>
<dbReference type="EMBL" id="JACAGC010000009">
    <property type="protein sequence ID" value="KAF6344828.1"/>
    <property type="molecule type" value="Genomic_DNA"/>
</dbReference>
<organism evidence="2 3">
    <name type="scientific">Rhinolophus ferrumequinum</name>
    <name type="common">Greater horseshoe bat</name>
    <dbReference type="NCBI Taxonomy" id="59479"/>
    <lineage>
        <taxon>Eukaryota</taxon>
        <taxon>Metazoa</taxon>
        <taxon>Chordata</taxon>
        <taxon>Craniata</taxon>
        <taxon>Vertebrata</taxon>
        <taxon>Euteleostomi</taxon>
        <taxon>Mammalia</taxon>
        <taxon>Eutheria</taxon>
        <taxon>Laurasiatheria</taxon>
        <taxon>Chiroptera</taxon>
        <taxon>Yinpterochiroptera</taxon>
        <taxon>Rhinolophoidea</taxon>
        <taxon>Rhinolophidae</taxon>
        <taxon>Rhinolophinae</taxon>
        <taxon>Rhinolophus</taxon>
    </lineage>
</organism>
<dbReference type="AlphaFoldDB" id="A0A7J7X5K0"/>
<evidence type="ECO:0000313" key="2">
    <source>
        <dbReference type="EMBL" id="KAF6344828.1"/>
    </source>
</evidence>
<name>A0A7J7X5K0_RHIFE</name>